<dbReference type="RefSeq" id="WP_014085291.1">
    <property type="nucleotide sequence ID" value="NC_016001.1"/>
</dbReference>
<accession>G2Z5P4</accession>
<dbReference type="KEGG" id="fbr:FBFL15_2879"/>
<evidence type="ECO:0000313" key="1">
    <source>
        <dbReference type="EMBL" id="CCB70842.1"/>
    </source>
</evidence>
<name>G2Z5P4_FLABF</name>
<keyword evidence="2" id="KW-1185">Reference proteome</keyword>
<dbReference type="HOGENOM" id="CLU_148525_1_0_10"/>
<evidence type="ECO:0008006" key="3">
    <source>
        <dbReference type="Google" id="ProtNLM"/>
    </source>
</evidence>
<gene>
    <name evidence="1" type="ordered locus">FBFL15_2879</name>
</gene>
<evidence type="ECO:0000313" key="2">
    <source>
        <dbReference type="Proteomes" id="UP000009186"/>
    </source>
</evidence>
<organism evidence="1 2">
    <name type="scientific">Flavobacterium branchiophilum (strain FL-15)</name>
    <dbReference type="NCBI Taxonomy" id="1034807"/>
    <lineage>
        <taxon>Bacteria</taxon>
        <taxon>Pseudomonadati</taxon>
        <taxon>Bacteroidota</taxon>
        <taxon>Flavobacteriia</taxon>
        <taxon>Flavobacteriales</taxon>
        <taxon>Flavobacteriaceae</taxon>
        <taxon>Flavobacterium</taxon>
    </lineage>
</organism>
<dbReference type="AlphaFoldDB" id="G2Z5P4"/>
<reference evidence="1 2" key="1">
    <citation type="journal article" date="2011" name="Appl. Environ. Microbiol.">
        <title>Complete genome sequence of the fish pathogen Flavobacterium branchiophilum.</title>
        <authorList>
            <consortium name="1:IP"/>
            <consortium name="Microbial Evolutionary Genomics,F-75015 Paris"/>
            <consortium name="France 2:CNRS"/>
            <consortium name="URA2171"/>
            <consortium name="F-75015 Paris,France 3:Unite de Virologie et Immunologie Mol."/>
            <consortium name="INRA,78352 Jouy en Josas Cedex"/>
            <consortium name="France. 4:Unite de Mathemathique"/>
            <consortium name="Informatique et Genome,INRA"/>
            <consortium name="78352 Jouy en Josas Cedex"/>
            <consortium name="France. 5:CEA/Genoscope"/>
            <consortium name="Evry"/>
            <consortium name="France"/>
            <person name="Touchon M."/>
            <person name="Barbier P."/>
            <person name="Bernardet J.F."/>
            <person name="Loux V."/>
            <person name="Vacherie B."/>
            <person name="Barbe V."/>
            <person name="Rocha E.P."/>
            <person name="Duchaud E."/>
        </authorList>
    </citation>
    <scope>NUCLEOTIDE SEQUENCE [LARGE SCALE GENOMIC DNA]</scope>
    <source>
        <strain evidence="1 2">FL-15</strain>
    </source>
</reference>
<protein>
    <recommendedName>
        <fullName evidence="3">Immunity protein 30 domain-containing protein</fullName>
    </recommendedName>
</protein>
<proteinExistence type="predicted"/>
<dbReference type="eggNOG" id="ENOG5030MF4">
    <property type="taxonomic scope" value="Bacteria"/>
</dbReference>
<dbReference type="EMBL" id="FQ859183">
    <property type="protein sequence ID" value="CCB70842.1"/>
    <property type="molecule type" value="Genomic_DNA"/>
</dbReference>
<dbReference type="Proteomes" id="UP000009186">
    <property type="component" value="Chromosome"/>
</dbReference>
<sequence>MKNLLKKIQEQVNSLDVDELNEIICLLEAKPYMEYKNEIMEILFSILENNPDEDFGIPGEIVHFLEKFYKNGYEEKLVDSLNRKPTSHTVWMLNRIINDTENESYKSYHQFMVNLLNRNDIESDLKDEIRDFLN</sequence>